<evidence type="ECO:0000256" key="3">
    <source>
        <dbReference type="ARBA" id="ARBA00022475"/>
    </source>
</evidence>
<feature type="transmembrane region" description="Helical" evidence="8">
    <location>
        <begin position="211"/>
        <end position="233"/>
    </location>
</feature>
<feature type="transmembrane region" description="Helical" evidence="8">
    <location>
        <begin position="86"/>
        <end position="105"/>
    </location>
</feature>
<dbReference type="EMBL" id="VXRG01000087">
    <property type="protein sequence ID" value="MXY93812.1"/>
    <property type="molecule type" value="Genomic_DNA"/>
</dbReference>
<comment type="caution">
    <text evidence="9">The sequence shown here is derived from an EMBL/GenBank/DDBJ whole genome shotgun (WGS) entry which is preliminary data.</text>
</comment>
<feature type="transmembrane region" description="Helical" evidence="8">
    <location>
        <begin position="178"/>
        <end position="199"/>
    </location>
</feature>
<dbReference type="GO" id="GO:0030001">
    <property type="term" value="P:metal ion transport"/>
    <property type="evidence" value="ECO:0007669"/>
    <property type="project" value="UniProtKB-ARBA"/>
</dbReference>
<feature type="transmembrane region" description="Helical" evidence="8">
    <location>
        <begin position="117"/>
        <end position="141"/>
    </location>
</feature>
<dbReference type="AlphaFoldDB" id="A0A6B0YVP0"/>
<keyword evidence="3" id="KW-1003">Cell membrane</keyword>
<dbReference type="GO" id="GO:0008324">
    <property type="term" value="F:monoatomic cation transmembrane transporter activity"/>
    <property type="evidence" value="ECO:0007669"/>
    <property type="project" value="InterPro"/>
</dbReference>
<evidence type="ECO:0000256" key="1">
    <source>
        <dbReference type="ARBA" id="ARBA00004651"/>
    </source>
</evidence>
<dbReference type="InterPro" id="IPR003445">
    <property type="entry name" value="Cat_transpt"/>
</dbReference>
<evidence type="ECO:0000256" key="6">
    <source>
        <dbReference type="ARBA" id="ARBA00023065"/>
    </source>
</evidence>
<feature type="transmembrane region" description="Helical" evidence="8">
    <location>
        <begin position="56"/>
        <end position="74"/>
    </location>
</feature>
<proteinExistence type="predicted"/>
<dbReference type="PANTHER" id="PTHR32024">
    <property type="entry name" value="TRK SYSTEM POTASSIUM UPTAKE PROTEIN TRKG-RELATED"/>
    <property type="match status" value="1"/>
</dbReference>
<organism evidence="9">
    <name type="scientific">Caldilineaceae bacterium SB0664_bin_27</name>
    <dbReference type="NCBI Taxonomy" id="2605260"/>
    <lineage>
        <taxon>Bacteria</taxon>
        <taxon>Bacillati</taxon>
        <taxon>Chloroflexota</taxon>
        <taxon>Caldilineae</taxon>
        <taxon>Caldilineales</taxon>
        <taxon>Caldilineaceae</taxon>
    </lineage>
</organism>
<evidence type="ECO:0000256" key="8">
    <source>
        <dbReference type="SAM" id="Phobius"/>
    </source>
</evidence>
<dbReference type="Pfam" id="PF02386">
    <property type="entry name" value="TrkH"/>
    <property type="match status" value="1"/>
</dbReference>
<feature type="transmembrane region" description="Helical" evidence="8">
    <location>
        <begin position="405"/>
        <end position="426"/>
    </location>
</feature>
<gene>
    <name evidence="9" type="ORF">F4Y42_10230</name>
</gene>
<feature type="transmembrane region" description="Helical" evidence="8">
    <location>
        <begin position="281"/>
        <end position="301"/>
    </location>
</feature>
<evidence type="ECO:0000256" key="5">
    <source>
        <dbReference type="ARBA" id="ARBA00022989"/>
    </source>
</evidence>
<feature type="transmembrane region" description="Helical" evidence="8">
    <location>
        <begin position="351"/>
        <end position="377"/>
    </location>
</feature>
<keyword evidence="4 8" id="KW-0812">Transmembrane</keyword>
<evidence type="ECO:0000313" key="9">
    <source>
        <dbReference type="EMBL" id="MXY93812.1"/>
    </source>
</evidence>
<sequence>MSQEPVRSANENSDEFLLKLRLEQEPRFERPGLTGDGAPSREAADHRLSRAQAPRLLIIGFAVIILFGTLLLKLPAATNPGVSISWMEAAFTSTSAVTVTGLGVLTTATDFSRLGQVIILLLLQVGGVGFIAFSVLLFRLVGRRVTLNERFLIQQSLGGERQFTLGRNWGRLGSVANLALYVLVVTVSIEAVGTLLLWLRWRTELPDGEALWLALFHAVSSYCNAGFDLFAGTGHPPVFGFGADYYTLAVMSALIVLGGAGVAVSYDLVSYFRNRMLALNTRITLGLTALLLVAGLAVMFLDRHLYEMTLAAHSVGEQIAISIFAVISSRTAGLTILPLEEVSQSTQLMLLFWMFIGGAPASMAGGVTTSTVGVLLISALATAKGRDSQAVAFGRSVPRETLNKAVAIMTVSTLLVGAVTIVLSLLNQGDIFALGFEVVSAFANAGYSLGFTHKLNAWGQALIAFTMFWGRLGPLTIVIALAQRERPSLLQYPEEPVILG</sequence>
<keyword evidence="2" id="KW-0813">Transport</keyword>
<comment type="subcellular location">
    <subcellularLocation>
        <location evidence="1">Cell membrane</location>
        <topology evidence="1">Multi-pass membrane protein</topology>
    </subcellularLocation>
</comment>
<reference evidence="9" key="1">
    <citation type="submission" date="2019-09" db="EMBL/GenBank/DDBJ databases">
        <title>Characterisation of the sponge microbiome using genome-centric metagenomics.</title>
        <authorList>
            <person name="Engelberts J.P."/>
            <person name="Robbins S.J."/>
            <person name="De Goeij J.M."/>
            <person name="Aranda M."/>
            <person name="Bell S.C."/>
            <person name="Webster N.S."/>
        </authorList>
    </citation>
    <scope>NUCLEOTIDE SEQUENCE</scope>
    <source>
        <strain evidence="9">SB0664_bin_27</strain>
    </source>
</reference>
<evidence type="ECO:0000256" key="7">
    <source>
        <dbReference type="ARBA" id="ARBA00023136"/>
    </source>
</evidence>
<keyword evidence="7 8" id="KW-0472">Membrane</keyword>
<evidence type="ECO:0000256" key="2">
    <source>
        <dbReference type="ARBA" id="ARBA00022448"/>
    </source>
</evidence>
<evidence type="ECO:0000256" key="4">
    <source>
        <dbReference type="ARBA" id="ARBA00022692"/>
    </source>
</evidence>
<dbReference type="PANTHER" id="PTHR32024:SF1">
    <property type="entry name" value="KTR SYSTEM POTASSIUM UPTAKE PROTEIN B"/>
    <property type="match status" value="1"/>
</dbReference>
<feature type="transmembrane region" description="Helical" evidence="8">
    <location>
        <begin position="245"/>
        <end position="269"/>
    </location>
</feature>
<feature type="transmembrane region" description="Helical" evidence="8">
    <location>
        <begin position="461"/>
        <end position="482"/>
    </location>
</feature>
<evidence type="ECO:0008006" key="10">
    <source>
        <dbReference type="Google" id="ProtNLM"/>
    </source>
</evidence>
<dbReference type="GO" id="GO:0005886">
    <property type="term" value="C:plasma membrane"/>
    <property type="evidence" value="ECO:0007669"/>
    <property type="project" value="UniProtKB-SubCell"/>
</dbReference>
<accession>A0A6B0YVP0</accession>
<keyword evidence="6" id="KW-0406">Ion transport</keyword>
<name>A0A6B0YVP0_9CHLR</name>
<keyword evidence="5 8" id="KW-1133">Transmembrane helix</keyword>
<protein>
    <recommendedName>
        <fullName evidence="10">Trk family potassium uptake protein</fullName>
    </recommendedName>
</protein>